<dbReference type="AlphaFoldDB" id="A0A6H5GKA2"/>
<evidence type="ECO:0000313" key="3">
    <source>
        <dbReference type="Proteomes" id="UP000479000"/>
    </source>
</evidence>
<evidence type="ECO:0000313" key="2">
    <source>
        <dbReference type="EMBL" id="CAB0004407.1"/>
    </source>
</evidence>
<dbReference type="EMBL" id="CADCXU010014947">
    <property type="protein sequence ID" value="CAB0004407.1"/>
    <property type="molecule type" value="Genomic_DNA"/>
</dbReference>
<name>A0A6H5GKA2_9HEMI</name>
<evidence type="ECO:0000256" key="1">
    <source>
        <dbReference type="SAM" id="MobiDB-lite"/>
    </source>
</evidence>
<gene>
    <name evidence="2" type="ORF">NTEN_LOCUS9884</name>
</gene>
<sequence length="61" mass="7265">KRRTCWNAGSYRWRNSPEPSNCEAEDGESNEPGPSRRQPRRRAEFYGKFDLDKFTDEDVRL</sequence>
<protein>
    <submittedName>
        <fullName evidence="2">Uncharacterized protein</fullName>
    </submittedName>
</protein>
<accession>A0A6H5GKA2</accession>
<feature type="non-terminal residue" evidence="2">
    <location>
        <position position="61"/>
    </location>
</feature>
<feature type="region of interest" description="Disordered" evidence="1">
    <location>
        <begin position="16"/>
        <end position="44"/>
    </location>
</feature>
<proteinExistence type="predicted"/>
<reference evidence="2 3" key="1">
    <citation type="submission" date="2020-02" db="EMBL/GenBank/DDBJ databases">
        <authorList>
            <person name="Ferguson B K."/>
        </authorList>
    </citation>
    <scope>NUCLEOTIDE SEQUENCE [LARGE SCALE GENOMIC DNA]</scope>
</reference>
<dbReference type="Proteomes" id="UP000479000">
    <property type="component" value="Unassembled WGS sequence"/>
</dbReference>
<organism evidence="2 3">
    <name type="scientific">Nesidiocoris tenuis</name>
    <dbReference type="NCBI Taxonomy" id="355587"/>
    <lineage>
        <taxon>Eukaryota</taxon>
        <taxon>Metazoa</taxon>
        <taxon>Ecdysozoa</taxon>
        <taxon>Arthropoda</taxon>
        <taxon>Hexapoda</taxon>
        <taxon>Insecta</taxon>
        <taxon>Pterygota</taxon>
        <taxon>Neoptera</taxon>
        <taxon>Paraneoptera</taxon>
        <taxon>Hemiptera</taxon>
        <taxon>Heteroptera</taxon>
        <taxon>Panheteroptera</taxon>
        <taxon>Cimicomorpha</taxon>
        <taxon>Miridae</taxon>
        <taxon>Dicyphina</taxon>
        <taxon>Nesidiocoris</taxon>
    </lineage>
</organism>
<keyword evidence="3" id="KW-1185">Reference proteome</keyword>
<feature type="non-terminal residue" evidence="2">
    <location>
        <position position="1"/>
    </location>
</feature>